<feature type="compositionally biased region" description="Pro residues" evidence="2">
    <location>
        <begin position="30"/>
        <end position="45"/>
    </location>
</feature>
<dbReference type="InterPro" id="IPR011992">
    <property type="entry name" value="EF-hand-dom_pair"/>
</dbReference>
<dbReference type="PANTHER" id="PTHR46824:SF2">
    <property type="entry name" value="CALCIUM-BINDING PROTEIN CML48-RELATED"/>
    <property type="match status" value="1"/>
</dbReference>
<dbReference type="GO" id="GO:0005509">
    <property type="term" value="F:calcium ion binding"/>
    <property type="evidence" value="ECO:0007669"/>
    <property type="project" value="InterPro"/>
</dbReference>
<reference evidence="4" key="1">
    <citation type="submission" date="2019-10" db="EMBL/GenBank/DDBJ databases">
        <authorList>
            <person name="Zhang R."/>
            <person name="Pan Y."/>
            <person name="Wang J."/>
            <person name="Ma R."/>
            <person name="Yu S."/>
        </authorList>
    </citation>
    <scope>NUCLEOTIDE SEQUENCE</scope>
    <source>
        <strain evidence="4">LA-IB0</strain>
        <tissue evidence="4">Leaf</tissue>
    </source>
</reference>
<dbReference type="PANTHER" id="PTHR46824">
    <property type="entry name" value="CALCIUM-BINDING PROTEIN CML48-RELATED"/>
    <property type="match status" value="1"/>
</dbReference>
<dbReference type="InterPro" id="IPR018247">
    <property type="entry name" value="EF_Hand_1_Ca_BS"/>
</dbReference>
<dbReference type="AlphaFoldDB" id="A0AAV6XZ07"/>
<evidence type="ECO:0000256" key="2">
    <source>
        <dbReference type="SAM" id="MobiDB-lite"/>
    </source>
</evidence>
<dbReference type="EMBL" id="WHWC01000002">
    <property type="protein sequence ID" value="KAG8387493.1"/>
    <property type="molecule type" value="Genomic_DNA"/>
</dbReference>
<dbReference type="SUPFAM" id="SSF47473">
    <property type="entry name" value="EF-hand"/>
    <property type="match status" value="1"/>
</dbReference>
<dbReference type="PROSITE" id="PS50222">
    <property type="entry name" value="EF_HAND_2"/>
    <property type="match status" value="2"/>
</dbReference>
<feature type="domain" description="EF-hand" evidence="3">
    <location>
        <begin position="80"/>
        <end position="115"/>
    </location>
</feature>
<gene>
    <name evidence="4" type="ORF">BUALT_Bualt02G0026900</name>
</gene>
<dbReference type="Proteomes" id="UP000826271">
    <property type="component" value="Unassembled WGS sequence"/>
</dbReference>
<proteinExistence type="predicted"/>
<evidence type="ECO:0000259" key="3">
    <source>
        <dbReference type="PROSITE" id="PS50222"/>
    </source>
</evidence>
<dbReference type="Pfam" id="PF13202">
    <property type="entry name" value="EF-hand_5"/>
    <property type="match status" value="1"/>
</dbReference>
<organism evidence="4 5">
    <name type="scientific">Buddleja alternifolia</name>
    <dbReference type="NCBI Taxonomy" id="168488"/>
    <lineage>
        <taxon>Eukaryota</taxon>
        <taxon>Viridiplantae</taxon>
        <taxon>Streptophyta</taxon>
        <taxon>Embryophyta</taxon>
        <taxon>Tracheophyta</taxon>
        <taxon>Spermatophyta</taxon>
        <taxon>Magnoliopsida</taxon>
        <taxon>eudicotyledons</taxon>
        <taxon>Gunneridae</taxon>
        <taxon>Pentapetalae</taxon>
        <taxon>asterids</taxon>
        <taxon>lamiids</taxon>
        <taxon>Lamiales</taxon>
        <taxon>Scrophulariaceae</taxon>
        <taxon>Buddlejeae</taxon>
        <taxon>Buddleja</taxon>
    </lineage>
</organism>
<sequence length="266" mass="29874">MASYTGGKQPYSPSAPPAPDPDYPRVSHPYQPPPPPATPSLPYAPIPSSSSSFGSGPPQGYGYYPNHQQQQNVYSSFPPGTHPDVIRSFQMVDRNQNGYIEERELQEALACNYQKFSLRTLRLLIFLFRNSNESYSRIGSFNYSVVYGSGPKEFAVIWSCLGQWRAIFERFDRDRSGKIDAVELRDALYSLGYALPPSVLQVLISRYDDGSGRTRVELNFDSFVECGMIVKGLTEKFKEKDPCYTGSATLAYDTFMSMIIPFIVSE</sequence>
<feature type="compositionally biased region" description="Low complexity" evidence="2">
    <location>
        <begin position="46"/>
        <end position="65"/>
    </location>
</feature>
<feature type="domain" description="EF-hand" evidence="3">
    <location>
        <begin position="159"/>
        <end position="194"/>
    </location>
</feature>
<name>A0AAV6XZ07_9LAMI</name>
<dbReference type="Gene3D" id="1.10.238.10">
    <property type="entry name" value="EF-hand"/>
    <property type="match status" value="1"/>
</dbReference>
<accession>A0AAV6XZ07</accession>
<comment type="caution">
    <text evidence="4">The sequence shown here is derived from an EMBL/GenBank/DDBJ whole genome shotgun (WGS) entry which is preliminary data.</text>
</comment>
<evidence type="ECO:0000313" key="5">
    <source>
        <dbReference type="Proteomes" id="UP000826271"/>
    </source>
</evidence>
<dbReference type="InterPro" id="IPR044590">
    <property type="entry name" value="CML48/49/50"/>
</dbReference>
<protein>
    <recommendedName>
        <fullName evidence="3">EF-hand domain-containing protein</fullName>
    </recommendedName>
</protein>
<keyword evidence="5" id="KW-1185">Reference proteome</keyword>
<feature type="region of interest" description="Disordered" evidence="2">
    <location>
        <begin position="1"/>
        <end position="65"/>
    </location>
</feature>
<dbReference type="CDD" id="cd16180">
    <property type="entry name" value="EFh_PEF_Group_I"/>
    <property type="match status" value="1"/>
</dbReference>
<dbReference type="SMART" id="SM00054">
    <property type="entry name" value="EFh"/>
    <property type="match status" value="2"/>
</dbReference>
<dbReference type="InterPro" id="IPR002048">
    <property type="entry name" value="EF_hand_dom"/>
</dbReference>
<evidence type="ECO:0000256" key="1">
    <source>
        <dbReference type="ARBA" id="ARBA00022837"/>
    </source>
</evidence>
<keyword evidence="1" id="KW-0106">Calcium</keyword>
<evidence type="ECO:0000313" key="4">
    <source>
        <dbReference type="EMBL" id="KAG8387493.1"/>
    </source>
</evidence>
<dbReference type="Pfam" id="PF13405">
    <property type="entry name" value="EF-hand_6"/>
    <property type="match status" value="1"/>
</dbReference>
<dbReference type="PROSITE" id="PS00018">
    <property type="entry name" value="EF_HAND_1"/>
    <property type="match status" value="2"/>
</dbReference>